<organism evidence="2 3">
    <name type="scientific">Eruca vesicaria subsp. sativa</name>
    <name type="common">Garden rocket</name>
    <name type="synonym">Eruca sativa</name>
    <dbReference type="NCBI Taxonomy" id="29727"/>
    <lineage>
        <taxon>Eukaryota</taxon>
        <taxon>Viridiplantae</taxon>
        <taxon>Streptophyta</taxon>
        <taxon>Embryophyta</taxon>
        <taxon>Tracheophyta</taxon>
        <taxon>Spermatophyta</taxon>
        <taxon>Magnoliopsida</taxon>
        <taxon>eudicotyledons</taxon>
        <taxon>Gunneridae</taxon>
        <taxon>Pentapetalae</taxon>
        <taxon>rosids</taxon>
        <taxon>malvids</taxon>
        <taxon>Brassicales</taxon>
        <taxon>Brassicaceae</taxon>
        <taxon>Brassiceae</taxon>
        <taxon>Eruca</taxon>
    </lineage>
</organism>
<accession>A0ABC8KSZ8</accession>
<evidence type="ECO:0000313" key="3">
    <source>
        <dbReference type="Proteomes" id="UP001642260"/>
    </source>
</evidence>
<proteinExistence type="predicted"/>
<evidence type="ECO:0000313" key="2">
    <source>
        <dbReference type="EMBL" id="CAH8361654.1"/>
    </source>
</evidence>
<comment type="caution">
    <text evidence="2">The sequence shown here is derived from an EMBL/GenBank/DDBJ whole genome shotgun (WGS) entry which is preliminary data.</text>
</comment>
<evidence type="ECO:0000256" key="1">
    <source>
        <dbReference type="SAM" id="Phobius"/>
    </source>
</evidence>
<sequence length="72" mass="8393">MRSYYKGDRDIILVAIEGTFIAYLYALFLVLDTIVNFIFYQSCVKNDEDQKIGREDNTKICIRGAKCFQEIV</sequence>
<feature type="transmembrane region" description="Helical" evidence="1">
    <location>
        <begin position="12"/>
        <end position="40"/>
    </location>
</feature>
<keyword evidence="3" id="KW-1185">Reference proteome</keyword>
<keyword evidence="1" id="KW-0472">Membrane</keyword>
<keyword evidence="1" id="KW-0812">Transmembrane</keyword>
<name>A0ABC8KSZ8_ERUVS</name>
<dbReference type="Proteomes" id="UP001642260">
    <property type="component" value="Unassembled WGS sequence"/>
</dbReference>
<dbReference type="AlphaFoldDB" id="A0ABC8KSZ8"/>
<keyword evidence="1" id="KW-1133">Transmembrane helix</keyword>
<reference evidence="2 3" key="1">
    <citation type="submission" date="2022-03" db="EMBL/GenBank/DDBJ databases">
        <authorList>
            <person name="Macdonald S."/>
            <person name="Ahmed S."/>
            <person name="Newling K."/>
        </authorList>
    </citation>
    <scope>NUCLEOTIDE SEQUENCE [LARGE SCALE GENOMIC DNA]</scope>
</reference>
<dbReference type="EMBL" id="CAKOAT010311155">
    <property type="protein sequence ID" value="CAH8361654.1"/>
    <property type="molecule type" value="Genomic_DNA"/>
</dbReference>
<protein>
    <submittedName>
        <fullName evidence="2">Uncharacterized protein</fullName>
    </submittedName>
</protein>
<gene>
    <name evidence="2" type="ORF">ERUC_LOCUS27410</name>
</gene>